<name>A0A085WKH8_9BACT</name>
<dbReference type="InterPro" id="IPR036648">
    <property type="entry name" value="CN_Hdrase_a/SCN_Hdrase_g_sf"/>
</dbReference>
<organism evidence="1 2">
    <name type="scientific">Hyalangium minutum</name>
    <dbReference type="NCBI Taxonomy" id="394096"/>
    <lineage>
        <taxon>Bacteria</taxon>
        <taxon>Pseudomonadati</taxon>
        <taxon>Myxococcota</taxon>
        <taxon>Myxococcia</taxon>
        <taxon>Myxococcales</taxon>
        <taxon>Cystobacterineae</taxon>
        <taxon>Archangiaceae</taxon>
        <taxon>Hyalangium</taxon>
    </lineage>
</organism>
<reference evidence="1 2" key="1">
    <citation type="submission" date="2014-04" db="EMBL/GenBank/DDBJ databases">
        <title>Genome assembly of Hyalangium minutum DSM 14724.</title>
        <authorList>
            <person name="Sharma G."/>
            <person name="Subramanian S."/>
        </authorList>
    </citation>
    <scope>NUCLEOTIDE SEQUENCE [LARGE SCALE GENOMIC DNA]</scope>
    <source>
        <strain evidence="1 2">DSM 14724</strain>
    </source>
</reference>
<evidence type="ECO:0000313" key="1">
    <source>
        <dbReference type="EMBL" id="KFE68191.1"/>
    </source>
</evidence>
<dbReference type="STRING" id="394096.DB31_7428"/>
<dbReference type="NCBIfam" id="TIGR03898">
    <property type="entry name" value="lanti_MRSA_kill"/>
    <property type="match status" value="1"/>
</dbReference>
<dbReference type="GO" id="GO:0046914">
    <property type="term" value="F:transition metal ion binding"/>
    <property type="evidence" value="ECO:0007669"/>
    <property type="project" value="InterPro"/>
</dbReference>
<dbReference type="AlphaFoldDB" id="A0A085WKH8"/>
<evidence type="ECO:0000313" key="2">
    <source>
        <dbReference type="Proteomes" id="UP000028725"/>
    </source>
</evidence>
<dbReference type="Proteomes" id="UP000028725">
    <property type="component" value="Unassembled WGS sequence"/>
</dbReference>
<accession>A0A085WKH8</accession>
<evidence type="ECO:0008006" key="3">
    <source>
        <dbReference type="Google" id="ProtNLM"/>
    </source>
</evidence>
<dbReference type="SUPFAM" id="SSF56209">
    <property type="entry name" value="Nitrile hydratase alpha chain"/>
    <property type="match status" value="1"/>
</dbReference>
<dbReference type="InterPro" id="IPR027635">
    <property type="entry name" value="Lantibiotic2_lead_pep_dom"/>
</dbReference>
<protein>
    <recommendedName>
        <fullName evidence="3">Mersacidin/lichenicidin family type 2 lantibiotic</fullName>
    </recommendedName>
</protein>
<dbReference type="GO" id="GO:0042742">
    <property type="term" value="P:defense response to bacterium"/>
    <property type="evidence" value="ECO:0007669"/>
    <property type="project" value="InterPro"/>
</dbReference>
<sequence>MARTHPQEILMKTDLIVRAWKDPEFRARLSAQERAALPDSPSGKPLTELDEEALHEITGGLRTGKTIGANTGCTGPVRATCGIIVCPVVEAF</sequence>
<dbReference type="EMBL" id="JMCB01000006">
    <property type="protein sequence ID" value="KFE68191.1"/>
    <property type="molecule type" value="Genomic_DNA"/>
</dbReference>
<comment type="caution">
    <text evidence="1">The sequence shown here is derived from an EMBL/GenBank/DDBJ whole genome shotgun (WGS) entry which is preliminary data.</text>
</comment>
<gene>
    <name evidence="1" type="ORF">DB31_7428</name>
</gene>
<proteinExistence type="predicted"/>
<keyword evidence="2" id="KW-1185">Reference proteome</keyword>
<dbReference type="GO" id="GO:0003824">
    <property type="term" value="F:catalytic activity"/>
    <property type="evidence" value="ECO:0007669"/>
    <property type="project" value="InterPro"/>
</dbReference>